<dbReference type="PANTHER" id="PTHR13076">
    <property type="entry name" value="COILED-COIL AND C2 DOMAIN-CONTAINING PROTEIN 1-LIKE"/>
    <property type="match status" value="1"/>
</dbReference>
<evidence type="ECO:0000313" key="4">
    <source>
        <dbReference type="Proteomes" id="UP000095282"/>
    </source>
</evidence>
<dbReference type="GO" id="GO:0001227">
    <property type="term" value="F:DNA-binding transcription repressor activity, RNA polymerase II-specific"/>
    <property type="evidence" value="ECO:0007669"/>
    <property type="project" value="InterPro"/>
</dbReference>
<feature type="compositionally biased region" description="Pro residues" evidence="2">
    <location>
        <begin position="127"/>
        <end position="138"/>
    </location>
</feature>
<evidence type="ECO:0000313" key="5">
    <source>
        <dbReference type="WBParaSite" id="Csp11.Scaffold525.g3047.t1"/>
    </source>
</evidence>
<feature type="region of interest" description="Disordered" evidence="2">
    <location>
        <begin position="102"/>
        <end position="140"/>
    </location>
</feature>
<feature type="compositionally biased region" description="Low complexity" evidence="2">
    <location>
        <begin position="115"/>
        <end position="126"/>
    </location>
</feature>
<feature type="compositionally biased region" description="Polar residues" evidence="2">
    <location>
        <begin position="252"/>
        <end position="270"/>
    </location>
</feature>
<dbReference type="InterPro" id="IPR000008">
    <property type="entry name" value="C2_dom"/>
</dbReference>
<feature type="region of interest" description="Disordered" evidence="2">
    <location>
        <begin position="422"/>
        <end position="470"/>
    </location>
</feature>
<dbReference type="WBParaSite" id="Csp11.Scaffold525.g3047.t1">
    <property type="protein sequence ID" value="Csp11.Scaffold525.g3047.t1"/>
    <property type="gene ID" value="Csp11.Scaffold525.g3047"/>
</dbReference>
<reference evidence="5" key="1">
    <citation type="submission" date="2016-11" db="UniProtKB">
        <authorList>
            <consortium name="WormBaseParasite"/>
        </authorList>
    </citation>
    <scope>IDENTIFICATION</scope>
</reference>
<dbReference type="InterPro" id="IPR006608">
    <property type="entry name" value="CC2D1A/B_DM14"/>
</dbReference>
<accession>A0A1I7T732</accession>
<sequence>MNFNDMENTVYGNLEEDAELLAELAAIQAEVNGEMKAKAAPPAAGRAPPPAGARRSKPAAQDVPGVDSRLLAAALADNDGGGEDDEIEMDEELLNELHGLVGGDSPARKAPPVPVRTAPVASAAPAGPAPSAPVPSAPAPTSDNAQLNYLRQLHAFYVKSLKAAEQGNEGAKARRYKRAVDKLVELIRAVEKGKKIDESEIPVAPPNFSAQPLPTPAPVAQSAHHPPAPPIRQAAKAPPADAPPPIPERKSSATPSVKSTTPSVQSSTEPSDPRKAAVYRVLQHRRNLHVANGKAAIAAGDKESAKESVGMAKAFDQAIAALNDCSVDEMDMSEVPPSPPPYRKAQAPPPQAPRPQAPPPQASSEPSTFIGALEHRQTRYQQMAQKAKSEGNERKERMNSRLAGQYADAIKEAKKGRPVNIAELPTLPDMGPLPPQTSGQTGQAAAAPHAPRHPPPQVGPLAPSGVEGKSRNSAQLEFLLERQAQFKQAAIHAKTRGDVETAKKYLIEMKGFDKMIQAAQSGLPVNIKNTPIPPQSHTAPTTLEPRIHAAAASSSTGVENRGERLALLEKTLIEQVRSAESNQMRFTRLGDVGKVKLFEGWGKVAKQDLLLVREVAKRGLNLPKFHYETRQIPSADLFPDLAEDVIELTVVSCRDVPLPSGYEVHHANLFVKYIFPPVVTDQPQTGKTKLIAGSTSPQFQESIMLSIGSGRSRNSKLQRAFKRGGLKFEVYQKGGFMRSDKLLGTCEWKLDKLENCAEMEESLPLKEGRKAVGGLLSAKVRIREPIGDANSQFITQKWLILDN</sequence>
<dbReference type="InterPro" id="IPR039725">
    <property type="entry name" value="CC2D1A/B"/>
</dbReference>
<feature type="region of interest" description="Disordered" evidence="2">
    <location>
        <begin position="35"/>
        <end position="68"/>
    </location>
</feature>
<dbReference type="InterPro" id="IPR035892">
    <property type="entry name" value="C2_domain_sf"/>
</dbReference>
<dbReference type="SUPFAM" id="SSF49562">
    <property type="entry name" value="C2 domain (Calcium/lipid-binding domain, CaLB)"/>
    <property type="match status" value="1"/>
</dbReference>
<dbReference type="Pfam" id="PF00168">
    <property type="entry name" value="C2"/>
    <property type="match status" value="1"/>
</dbReference>
<dbReference type="SMART" id="SM00685">
    <property type="entry name" value="DM14"/>
    <property type="match status" value="3"/>
</dbReference>
<dbReference type="eggNOG" id="KOG3837">
    <property type="taxonomic scope" value="Eukaryota"/>
</dbReference>
<feature type="region of interest" description="Disordered" evidence="2">
    <location>
        <begin position="330"/>
        <end position="400"/>
    </location>
</feature>
<dbReference type="STRING" id="1561998.A0A1I7T732"/>
<name>A0A1I7T732_9PELO</name>
<protein>
    <submittedName>
        <fullName evidence="5">C2 domain-containing protein</fullName>
    </submittedName>
</protein>
<feature type="compositionally biased region" description="Pro residues" evidence="2">
    <location>
        <begin position="336"/>
        <end position="361"/>
    </location>
</feature>
<dbReference type="Gene3D" id="2.60.40.150">
    <property type="entry name" value="C2 domain"/>
    <property type="match status" value="1"/>
</dbReference>
<keyword evidence="4" id="KW-1185">Reference proteome</keyword>
<dbReference type="SMART" id="SM00239">
    <property type="entry name" value="C2"/>
    <property type="match status" value="1"/>
</dbReference>
<feature type="compositionally biased region" description="Basic and acidic residues" evidence="2">
    <location>
        <begin position="387"/>
        <end position="399"/>
    </location>
</feature>
<dbReference type="PROSITE" id="PS50004">
    <property type="entry name" value="C2"/>
    <property type="match status" value="1"/>
</dbReference>
<proteinExistence type="inferred from homology"/>
<organism evidence="4 5">
    <name type="scientific">Caenorhabditis tropicalis</name>
    <dbReference type="NCBI Taxonomy" id="1561998"/>
    <lineage>
        <taxon>Eukaryota</taxon>
        <taxon>Metazoa</taxon>
        <taxon>Ecdysozoa</taxon>
        <taxon>Nematoda</taxon>
        <taxon>Chromadorea</taxon>
        <taxon>Rhabditida</taxon>
        <taxon>Rhabditina</taxon>
        <taxon>Rhabditomorpha</taxon>
        <taxon>Rhabditoidea</taxon>
        <taxon>Rhabditidae</taxon>
        <taxon>Peloderinae</taxon>
        <taxon>Caenorhabditis</taxon>
    </lineage>
</organism>
<feature type="region of interest" description="Disordered" evidence="2">
    <location>
        <begin position="198"/>
        <end position="274"/>
    </location>
</feature>
<evidence type="ECO:0000259" key="3">
    <source>
        <dbReference type="PROSITE" id="PS50004"/>
    </source>
</evidence>
<dbReference type="PANTHER" id="PTHR13076:SF9">
    <property type="entry name" value="COILED-COIL AND C2 DOMAIN-CONTAINING PROTEIN 1-LIKE"/>
    <property type="match status" value="1"/>
</dbReference>
<comment type="similarity">
    <text evidence="1">Belongs to the CC2D1 family.</text>
</comment>
<dbReference type="Pfam" id="PF21528">
    <property type="entry name" value="CC2D1A-B_DM14"/>
    <property type="match status" value="2"/>
</dbReference>
<feature type="domain" description="C2" evidence="3">
    <location>
        <begin position="627"/>
        <end position="763"/>
    </location>
</feature>
<dbReference type="Proteomes" id="UP000095282">
    <property type="component" value="Unplaced"/>
</dbReference>
<dbReference type="AlphaFoldDB" id="A0A1I7T732"/>
<evidence type="ECO:0000256" key="2">
    <source>
        <dbReference type="SAM" id="MobiDB-lite"/>
    </source>
</evidence>
<evidence type="ECO:0000256" key="1">
    <source>
        <dbReference type="ARBA" id="ARBA00010672"/>
    </source>
</evidence>